<feature type="domain" description="N-acetyltransferase" evidence="3">
    <location>
        <begin position="9"/>
        <end position="170"/>
    </location>
</feature>
<dbReference type="CDD" id="cd04301">
    <property type="entry name" value="NAT_SF"/>
    <property type="match status" value="1"/>
</dbReference>
<dbReference type="SUPFAM" id="SSF55729">
    <property type="entry name" value="Acyl-CoA N-acyltransferases (Nat)"/>
    <property type="match status" value="1"/>
</dbReference>
<evidence type="ECO:0000256" key="2">
    <source>
        <dbReference type="ARBA" id="ARBA00023315"/>
    </source>
</evidence>
<dbReference type="PANTHER" id="PTHR43072">
    <property type="entry name" value="N-ACETYLTRANSFERASE"/>
    <property type="match status" value="1"/>
</dbReference>
<accession>A0A1M5T0J1</accession>
<reference evidence="4 7" key="3">
    <citation type="submission" date="2018-03" db="EMBL/GenBank/DDBJ databases">
        <title>Genomic Encyclopedia of Archaeal and Bacterial Type Strains, Phase II (KMG-II): from individual species to whole genera.</title>
        <authorList>
            <person name="Goeker M."/>
        </authorList>
    </citation>
    <scope>NUCLEOTIDE SEQUENCE [LARGE SCALE GENOMIC DNA]</scope>
    <source>
        <strain evidence="4 7">DSM 17797</strain>
    </source>
</reference>
<dbReference type="Pfam" id="PF00583">
    <property type="entry name" value="Acetyltransf_1"/>
    <property type="match status" value="1"/>
</dbReference>
<dbReference type="GO" id="GO:0016747">
    <property type="term" value="F:acyltransferase activity, transferring groups other than amino-acyl groups"/>
    <property type="evidence" value="ECO:0007669"/>
    <property type="project" value="InterPro"/>
</dbReference>
<organism evidence="5 6">
    <name type="scientific">Flavobacterium granuli</name>
    <dbReference type="NCBI Taxonomy" id="280093"/>
    <lineage>
        <taxon>Bacteria</taxon>
        <taxon>Pseudomonadati</taxon>
        <taxon>Bacteroidota</taxon>
        <taxon>Flavobacteriia</taxon>
        <taxon>Flavobacteriales</taxon>
        <taxon>Flavobacteriaceae</taxon>
        <taxon>Flavobacterium</taxon>
    </lineage>
</organism>
<proteinExistence type="predicted"/>
<dbReference type="Proteomes" id="UP000184384">
    <property type="component" value="Unassembled WGS sequence"/>
</dbReference>
<evidence type="ECO:0000313" key="7">
    <source>
        <dbReference type="Proteomes" id="UP000237771"/>
    </source>
</evidence>
<reference evidence="5" key="1">
    <citation type="submission" date="2016-11" db="EMBL/GenBank/DDBJ databases">
        <authorList>
            <person name="Jaros S."/>
            <person name="Januszkiewicz K."/>
            <person name="Wedrychowicz H."/>
        </authorList>
    </citation>
    <scope>NUCLEOTIDE SEQUENCE [LARGE SCALE GENOMIC DNA]</scope>
    <source>
        <strain evidence="5">DSM 19729</strain>
    </source>
</reference>
<keyword evidence="2" id="KW-0012">Acyltransferase</keyword>
<dbReference type="AlphaFoldDB" id="A0A1M5T0J1"/>
<gene>
    <name evidence="4" type="ORF">BC624_11128</name>
    <name evidence="5" type="ORF">SAMN05443373_11328</name>
</gene>
<sequence length="170" mass="19828">MEITFDMKIKIRPAVFSDLDTILEIINHQILNSTSIYDYEPRDFETQKLWFEKKQELNFPVIVAEYENSPIGYATYGTFREKEAYRFTVEHSVYVAEEFMGKGAGKLLLAELIQLARNQGFHNMIGVIDSENQGSIDFHQKYGFKVSGIIKESGYKFDRWLDSVFMQLLL</sequence>
<dbReference type="EMBL" id="FQWO01000013">
    <property type="protein sequence ID" value="SHH44269.1"/>
    <property type="molecule type" value="Genomic_DNA"/>
</dbReference>
<dbReference type="PANTHER" id="PTHR43072:SF23">
    <property type="entry name" value="UPF0039 PROTEIN C11D3.02C"/>
    <property type="match status" value="1"/>
</dbReference>
<dbReference type="RefSeq" id="WP_317614833.1">
    <property type="nucleotide sequence ID" value="NZ_FQWO01000013.1"/>
</dbReference>
<evidence type="ECO:0000256" key="1">
    <source>
        <dbReference type="ARBA" id="ARBA00022679"/>
    </source>
</evidence>
<reference evidence="6" key="2">
    <citation type="submission" date="2016-11" db="EMBL/GenBank/DDBJ databases">
        <authorList>
            <person name="Varghese N."/>
            <person name="Submissions S."/>
        </authorList>
    </citation>
    <scope>NUCLEOTIDE SEQUENCE [LARGE SCALE GENOMIC DNA]</scope>
    <source>
        <strain evidence="6">DSM 19729</strain>
    </source>
</reference>
<dbReference type="InterPro" id="IPR016181">
    <property type="entry name" value="Acyl_CoA_acyltransferase"/>
</dbReference>
<name>A0A1M5T0J1_9FLAO</name>
<protein>
    <submittedName>
        <fullName evidence="5">Phosphinothricin acetyltransferase</fullName>
    </submittedName>
</protein>
<evidence type="ECO:0000259" key="3">
    <source>
        <dbReference type="PROSITE" id="PS51186"/>
    </source>
</evidence>
<dbReference type="STRING" id="280093.SAMN05443373_11328"/>
<dbReference type="PROSITE" id="PS51186">
    <property type="entry name" value="GNAT"/>
    <property type="match status" value="1"/>
</dbReference>
<evidence type="ECO:0000313" key="4">
    <source>
        <dbReference type="EMBL" id="PRZ20653.1"/>
    </source>
</evidence>
<dbReference type="Proteomes" id="UP000237771">
    <property type="component" value="Unassembled WGS sequence"/>
</dbReference>
<keyword evidence="1 5" id="KW-0808">Transferase</keyword>
<dbReference type="Gene3D" id="3.40.630.30">
    <property type="match status" value="1"/>
</dbReference>
<evidence type="ECO:0000313" key="5">
    <source>
        <dbReference type="EMBL" id="SHH44269.1"/>
    </source>
</evidence>
<keyword evidence="7" id="KW-1185">Reference proteome</keyword>
<dbReference type="InterPro" id="IPR000182">
    <property type="entry name" value="GNAT_dom"/>
</dbReference>
<evidence type="ECO:0000313" key="6">
    <source>
        <dbReference type="Proteomes" id="UP000184384"/>
    </source>
</evidence>
<dbReference type="EMBL" id="PVUB01000011">
    <property type="protein sequence ID" value="PRZ20653.1"/>
    <property type="molecule type" value="Genomic_DNA"/>
</dbReference>